<keyword evidence="4 5" id="KW-0472">Membrane</keyword>
<dbReference type="STRING" id="857566.A0A1E3PPQ0"/>
<dbReference type="AlphaFoldDB" id="A0A1E3PPQ0"/>
<dbReference type="GO" id="GO:0005768">
    <property type="term" value="C:endosome"/>
    <property type="evidence" value="ECO:0007669"/>
    <property type="project" value="TreeGrafter"/>
</dbReference>
<name>A0A1E3PPQ0_9ASCO</name>
<dbReference type="PANTHER" id="PTHR14856:SF9">
    <property type="entry name" value="PQ-LOOP REPEAT-CONTAINING PROTEIN 1"/>
    <property type="match status" value="1"/>
</dbReference>
<sequence>IVAVFLTISPITSYGDTLLTIIRNRSSQGFSVDLCAIMLISSTMRVFFWLGRPFDVSLLLQALVMIVTQCGLLYVALKYRGDSTSWLPGPSGDSTIENIEMQNLNNIYNVDDLNRDNESLCRSTDSSSISQRISYMTSHRPFNFWQWKVTSRYWHFLLRFTAILAGLHFLLGTNEKYIAIIGFTGLLIESTLPIPQILTIRRHQSVDGFRISLLASWLGGDISKLAYFMKGGSDIAPQFIICGLVQTSFDIIVALHYVYYRF</sequence>
<keyword evidence="7" id="KW-1185">Reference proteome</keyword>
<dbReference type="InterPro" id="IPR006603">
    <property type="entry name" value="PQ-loop_rpt"/>
</dbReference>
<feature type="transmembrane region" description="Helical" evidence="5">
    <location>
        <begin position="56"/>
        <end position="77"/>
    </location>
</feature>
<evidence type="ECO:0000256" key="3">
    <source>
        <dbReference type="ARBA" id="ARBA00022989"/>
    </source>
</evidence>
<protein>
    <recommendedName>
        <fullName evidence="8">PQ-loop-domain-containing protein</fullName>
    </recommendedName>
</protein>
<dbReference type="Gene3D" id="1.20.1280.290">
    <property type="match status" value="2"/>
</dbReference>
<dbReference type="Proteomes" id="UP000095009">
    <property type="component" value="Unassembled WGS sequence"/>
</dbReference>
<evidence type="ECO:0000313" key="6">
    <source>
        <dbReference type="EMBL" id="ODQ66892.1"/>
    </source>
</evidence>
<dbReference type="GO" id="GO:0045332">
    <property type="term" value="P:phospholipid translocation"/>
    <property type="evidence" value="ECO:0007669"/>
    <property type="project" value="TreeGrafter"/>
</dbReference>
<gene>
    <name evidence="6" type="ORF">NADFUDRAFT_14741</name>
</gene>
<evidence type="ECO:0008006" key="8">
    <source>
        <dbReference type="Google" id="ProtNLM"/>
    </source>
</evidence>
<dbReference type="GO" id="GO:0005802">
    <property type="term" value="C:trans-Golgi network"/>
    <property type="evidence" value="ECO:0007669"/>
    <property type="project" value="TreeGrafter"/>
</dbReference>
<proteinExistence type="predicted"/>
<dbReference type="PANTHER" id="PTHR14856">
    <property type="entry name" value="PQ-LOOP REPEAT-CONTAINING PROTEIN 1-LIKE PROTEIN"/>
    <property type="match status" value="1"/>
</dbReference>
<evidence type="ECO:0000256" key="1">
    <source>
        <dbReference type="ARBA" id="ARBA00004141"/>
    </source>
</evidence>
<dbReference type="GO" id="GO:0042147">
    <property type="term" value="P:retrograde transport, endosome to Golgi"/>
    <property type="evidence" value="ECO:0007669"/>
    <property type="project" value="TreeGrafter"/>
</dbReference>
<feature type="transmembrane region" description="Helical" evidence="5">
    <location>
        <begin position="153"/>
        <end position="171"/>
    </location>
</feature>
<evidence type="ECO:0000313" key="7">
    <source>
        <dbReference type="Proteomes" id="UP000095009"/>
    </source>
</evidence>
<dbReference type="GO" id="GO:0016020">
    <property type="term" value="C:membrane"/>
    <property type="evidence" value="ECO:0007669"/>
    <property type="project" value="UniProtKB-SubCell"/>
</dbReference>
<evidence type="ECO:0000256" key="2">
    <source>
        <dbReference type="ARBA" id="ARBA00022692"/>
    </source>
</evidence>
<reference evidence="6 7" key="1">
    <citation type="journal article" date="2016" name="Proc. Natl. Acad. Sci. U.S.A.">
        <title>Comparative genomics of biotechnologically important yeasts.</title>
        <authorList>
            <person name="Riley R."/>
            <person name="Haridas S."/>
            <person name="Wolfe K.H."/>
            <person name="Lopes M.R."/>
            <person name="Hittinger C.T."/>
            <person name="Goeker M."/>
            <person name="Salamov A.A."/>
            <person name="Wisecaver J.H."/>
            <person name="Long T.M."/>
            <person name="Calvey C.H."/>
            <person name="Aerts A.L."/>
            <person name="Barry K.W."/>
            <person name="Choi C."/>
            <person name="Clum A."/>
            <person name="Coughlan A.Y."/>
            <person name="Deshpande S."/>
            <person name="Douglass A.P."/>
            <person name="Hanson S.J."/>
            <person name="Klenk H.-P."/>
            <person name="LaButti K.M."/>
            <person name="Lapidus A."/>
            <person name="Lindquist E.A."/>
            <person name="Lipzen A.M."/>
            <person name="Meier-Kolthoff J.P."/>
            <person name="Ohm R.A."/>
            <person name="Otillar R.P."/>
            <person name="Pangilinan J.L."/>
            <person name="Peng Y."/>
            <person name="Rokas A."/>
            <person name="Rosa C.A."/>
            <person name="Scheuner C."/>
            <person name="Sibirny A.A."/>
            <person name="Slot J.C."/>
            <person name="Stielow J.B."/>
            <person name="Sun H."/>
            <person name="Kurtzman C.P."/>
            <person name="Blackwell M."/>
            <person name="Grigoriev I.V."/>
            <person name="Jeffries T.W."/>
        </authorList>
    </citation>
    <scope>NUCLEOTIDE SEQUENCE [LARGE SCALE GENOMIC DNA]</scope>
    <source>
        <strain evidence="6 7">DSM 6958</strain>
    </source>
</reference>
<keyword evidence="3 5" id="KW-1133">Transmembrane helix</keyword>
<evidence type="ECO:0000256" key="4">
    <source>
        <dbReference type="ARBA" id="ARBA00023136"/>
    </source>
</evidence>
<comment type="subcellular location">
    <subcellularLocation>
        <location evidence="1">Membrane</location>
        <topology evidence="1">Multi-pass membrane protein</topology>
    </subcellularLocation>
</comment>
<feature type="transmembrane region" description="Helical" evidence="5">
    <location>
        <begin position="235"/>
        <end position="260"/>
    </location>
</feature>
<keyword evidence="2 5" id="KW-0812">Transmembrane</keyword>
<dbReference type="Pfam" id="PF04193">
    <property type="entry name" value="PQ-loop"/>
    <property type="match status" value="1"/>
</dbReference>
<dbReference type="SMART" id="SM00679">
    <property type="entry name" value="CTNS"/>
    <property type="match status" value="2"/>
</dbReference>
<organism evidence="6 7">
    <name type="scientific">Nadsonia fulvescens var. elongata DSM 6958</name>
    <dbReference type="NCBI Taxonomy" id="857566"/>
    <lineage>
        <taxon>Eukaryota</taxon>
        <taxon>Fungi</taxon>
        <taxon>Dikarya</taxon>
        <taxon>Ascomycota</taxon>
        <taxon>Saccharomycotina</taxon>
        <taxon>Dipodascomycetes</taxon>
        <taxon>Dipodascales</taxon>
        <taxon>Dipodascales incertae sedis</taxon>
        <taxon>Nadsonia</taxon>
    </lineage>
</organism>
<feature type="transmembrane region" description="Helical" evidence="5">
    <location>
        <begin position="30"/>
        <end position="50"/>
    </location>
</feature>
<dbReference type="OrthoDB" id="292213at2759"/>
<feature type="transmembrane region" description="Helical" evidence="5">
    <location>
        <begin position="177"/>
        <end position="199"/>
    </location>
</feature>
<feature type="non-terminal residue" evidence="6">
    <location>
        <position position="1"/>
    </location>
</feature>
<feature type="non-terminal residue" evidence="6">
    <location>
        <position position="262"/>
    </location>
</feature>
<dbReference type="GO" id="GO:0005829">
    <property type="term" value="C:cytosol"/>
    <property type="evidence" value="ECO:0007669"/>
    <property type="project" value="GOC"/>
</dbReference>
<dbReference type="EMBL" id="KV454407">
    <property type="protein sequence ID" value="ODQ66892.1"/>
    <property type="molecule type" value="Genomic_DNA"/>
</dbReference>
<dbReference type="InterPro" id="IPR052241">
    <property type="entry name" value="SLC66/Scramblase_ANY1"/>
</dbReference>
<accession>A0A1E3PPQ0</accession>
<evidence type="ECO:0000256" key="5">
    <source>
        <dbReference type="SAM" id="Phobius"/>
    </source>
</evidence>